<dbReference type="AlphaFoldDB" id="A0A4S3LZ99"/>
<accession>A0A4S3LZ99</accession>
<dbReference type="SUPFAM" id="SSF143011">
    <property type="entry name" value="RelE-like"/>
    <property type="match status" value="1"/>
</dbReference>
<protein>
    <submittedName>
        <fullName evidence="2">Type II toxin-antitoxin system RelE/ParE family toxin</fullName>
    </submittedName>
</protein>
<evidence type="ECO:0000313" key="2">
    <source>
        <dbReference type="EMBL" id="THD67404.1"/>
    </source>
</evidence>
<keyword evidence="3" id="KW-1185">Reference proteome</keyword>
<keyword evidence="1" id="KW-1277">Toxin-antitoxin system</keyword>
<dbReference type="InterPro" id="IPR035093">
    <property type="entry name" value="RelE/ParE_toxin_dom_sf"/>
</dbReference>
<dbReference type="OrthoDB" id="1031021at2"/>
<organism evidence="2 3">
    <name type="scientific">Robertkochia marina</name>
    <dbReference type="NCBI Taxonomy" id="1227945"/>
    <lineage>
        <taxon>Bacteria</taxon>
        <taxon>Pseudomonadati</taxon>
        <taxon>Bacteroidota</taxon>
        <taxon>Flavobacteriia</taxon>
        <taxon>Flavobacteriales</taxon>
        <taxon>Flavobacteriaceae</taxon>
        <taxon>Robertkochia</taxon>
    </lineage>
</organism>
<reference evidence="2 3" key="1">
    <citation type="submission" date="2019-04" db="EMBL/GenBank/DDBJ databases">
        <title>Draft genome sequence of Robertkochia marina CC-AMO-30D.</title>
        <authorList>
            <person name="Hameed A."/>
            <person name="Lin S.-Y."/>
            <person name="Shahina M."/>
            <person name="Lai W.-A."/>
            <person name="Young C.-C."/>
        </authorList>
    </citation>
    <scope>NUCLEOTIDE SEQUENCE [LARGE SCALE GENOMIC DNA]</scope>
    <source>
        <strain evidence="2 3">CC-AMO-30D</strain>
    </source>
</reference>
<proteinExistence type="predicted"/>
<dbReference type="Gene3D" id="3.30.2310.20">
    <property type="entry name" value="RelE-like"/>
    <property type="match status" value="1"/>
</dbReference>
<gene>
    <name evidence="2" type="ORF">E7Z59_07010</name>
</gene>
<evidence type="ECO:0000313" key="3">
    <source>
        <dbReference type="Proteomes" id="UP000305939"/>
    </source>
</evidence>
<dbReference type="InterPro" id="IPR007712">
    <property type="entry name" value="RelE/ParE_toxin"/>
</dbReference>
<dbReference type="EMBL" id="SSMC01000002">
    <property type="protein sequence ID" value="THD67404.1"/>
    <property type="molecule type" value="Genomic_DNA"/>
</dbReference>
<evidence type="ECO:0000256" key="1">
    <source>
        <dbReference type="ARBA" id="ARBA00022649"/>
    </source>
</evidence>
<comment type="caution">
    <text evidence="2">The sequence shown here is derived from an EMBL/GenBank/DDBJ whole genome shotgun (WGS) entry which is preliminary data.</text>
</comment>
<sequence length="105" mass="12671">MGLEIYWTSFATDELKSIFDYHKEKASLKVARKIVNGIFEETTKLEDQPEIGPEEPLLKDRNLNFRYLVHKNYKIIYRIDHTRNRIEINDVFDTRQNPVKMKRKK</sequence>
<dbReference type="Proteomes" id="UP000305939">
    <property type="component" value="Unassembled WGS sequence"/>
</dbReference>
<name>A0A4S3LZ99_9FLAO</name>
<dbReference type="RefSeq" id="WP_136335610.1">
    <property type="nucleotide sequence ID" value="NZ_QXMP01000009.1"/>
</dbReference>
<dbReference type="Pfam" id="PF05016">
    <property type="entry name" value="ParE_toxin"/>
    <property type="match status" value="1"/>
</dbReference>